<feature type="region of interest" description="Disordered" evidence="1">
    <location>
        <begin position="56"/>
        <end position="85"/>
    </location>
</feature>
<organism evidence="3 4">
    <name type="scientific">Microlunatus aurantiacus</name>
    <dbReference type="NCBI Taxonomy" id="446786"/>
    <lineage>
        <taxon>Bacteria</taxon>
        <taxon>Bacillati</taxon>
        <taxon>Actinomycetota</taxon>
        <taxon>Actinomycetes</taxon>
        <taxon>Propionibacteriales</taxon>
        <taxon>Propionibacteriaceae</taxon>
        <taxon>Microlunatus</taxon>
    </lineage>
</organism>
<evidence type="ECO:0000313" key="3">
    <source>
        <dbReference type="EMBL" id="GAA3704079.1"/>
    </source>
</evidence>
<dbReference type="EMBL" id="BAAAYX010000005">
    <property type="protein sequence ID" value="GAA3704079.1"/>
    <property type="molecule type" value="Genomic_DNA"/>
</dbReference>
<proteinExistence type="predicted"/>
<evidence type="ECO:0000313" key="4">
    <source>
        <dbReference type="Proteomes" id="UP001500051"/>
    </source>
</evidence>
<reference evidence="4" key="1">
    <citation type="journal article" date="2019" name="Int. J. Syst. Evol. Microbiol.">
        <title>The Global Catalogue of Microorganisms (GCM) 10K type strain sequencing project: providing services to taxonomists for standard genome sequencing and annotation.</title>
        <authorList>
            <consortium name="The Broad Institute Genomics Platform"/>
            <consortium name="The Broad Institute Genome Sequencing Center for Infectious Disease"/>
            <person name="Wu L."/>
            <person name="Ma J."/>
        </authorList>
    </citation>
    <scope>NUCLEOTIDE SEQUENCE [LARGE SCALE GENOMIC DNA]</scope>
    <source>
        <strain evidence="4">JCM 16548</strain>
    </source>
</reference>
<evidence type="ECO:0000256" key="1">
    <source>
        <dbReference type="SAM" id="MobiDB-lite"/>
    </source>
</evidence>
<feature type="transmembrane region" description="Helical" evidence="2">
    <location>
        <begin position="552"/>
        <end position="573"/>
    </location>
</feature>
<dbReference type="Proteomes" id="UP001500051">
    <property type="component" value="Unassembled WGS sequence"/>
</dbReference>
<accession>A0ABP7DDH2</accession>
<keyword evidence="2" id="KW-0472">Membrane</keyword>
<comment type="caution">
    <text evidence="3">The sequence shown here is derived from an EMBL/GenBank/DDBJ whole genome shotgun (WGS) entry which is preliminary data.</text>
</comment>
<name>A0ABP7DDH2_9ACTN</name>
<keyword evidence="2" id="KW-0812">Transmembrane</keyword>
<feature type="compositionally biased region" description="Basic and acidic residues" evidence="1">
    <location>
        <begin position="1"/>
        <end position="14"/>
    </location>
</feature>
<sequence length="736" mass="76316">MAETMRATRVEDTANGRATAKVPPTLPAGPGGLNGYVLALQGAAGNAAVQRLLAPTPRAPGADPASEGRGAPPEQDEPRSAPQADAGDTVAITLPDPVAEHEAAIDHDTALSINAVRVASHGNRAQLAADQTQVIGGVDAGFGGAVARAGSAVGGAIARVGSWLRGTAGSAVRSVTDVAARTAGMAAGAAGQVRAGAAAARNLVESTVGGVASGVLSFARGLPIPDLPGVGRVRSWILGAAERVAGKVRSTIGQVTGFIASIVGETAGLVERTARAAQAVVRRIGDALRAMIDRGIAAITTALRRVTESVTGALRSGWAAAKSAARDLFGTSAGHLAATERLAVERIEANRTDGRANLDVGPDPATDLEEVALVRAENAATVQEARRVQSGVVAATRASAGEYLGRIRAGIATIAQRLLQIGAEVVARAREAVTAVVRQALELVRGYASRVAGALRDIASTVLGLIRAPVTALGNVARSVVEGARSLLRSVVGRIRQLVTGGSIGSDDAAVTSPLQDFTASRLRSAAQMASPPAAAAAIAIPVIIGVELAVILWWLGIALLVVAVIVMLYLLIRELVRARPRPIPRDRPRERARRRRKRGAKPFRWNLRFLGGILDWNGRLDRGPQPIHGHHSWPKYVGGAPEQPLMQVRHDIHLHVIHPELHAAMATFAASKGFPIVENAFATAFIAHLRTNPGDKATFVGVMTAYYLLLHSQTDPGIPPTAYGSGIAYSAARLR</sequence>
<keyword evidence="4" id="KW-1185">Reference proteome</keyword>
<keyword evidence="2" id="KW-1133">Transmembrane helix</keyword>
<protein>
    <submittedName>
        <fullName evidence="3">Uncharacterized protein</fullName>
    </submittedName>
</protein>
<gene>
    <name evidence="3" type="ORF">GCM10022204_21860</name>
</gene>
<dbReference type="RefSeq" id="WP_344812380.1">
    <property type="nucleotide sequence ID" value="NZ_BAAAYX010000005.1"/>
</dbReference>
<feature type="region of interest" description="Disordered" evidence="1">
    <location>
        <begin position="1"/>
        <end position="32"/>
    </location>
</feature>
<evidence type="ECO:0000256" key="2">
    <source>
        <dbReference type="SAM" id="Phobius"/>
    </source>
</evidence>